<gene>
    <name evidence="3" type="ORF">DOTSEDRAFT_91398</name>
</gene>
<evidence type="ECO:0000256" key="2">
    <source>
        <dbReference type="ARBA" id="ARBA00023002"/>
    </source>
</evidence>
<dbReference type="GO" id="GO:0016491">
    <property type="term" value="F:oxidoreductase activity"/>
    <property type="evidence" value="ECO:0007669"/>
    <property type="project" value="UniProtKB-KW"/>
</dbReference>
<proteinExistence type="predicted"/>
<dbReference type="PANTHER" id="PTHR43157">
    <property type="entry name" value="PHOSPHATIDYLINOSITOL-GLYCAN BIOSYNTHESIS CLASS F PROTEIN-RELATED"/>
    <property type="match status" value="1"/>
</dbReference>
<dbReference type="InterPro" id="IPR002347">
    <property type="entry name" value="SDR_fam"/>
</dbReference>
<keyword evidence="2" id="KW-0560">Oxidoreductase</keyword>
<dbReference type="Pfam" id="PF00106">
    <property type="entry name" value="adh_short"/>
    <property type="match status" value="1"/>
</dbReference>
<reference evidence="4" key="1">
    <citation type="journal article" date="2012" name="PLoS Genet.">
        <title>The genomes of the fungal plant pathogens Cladosporium fulvum and Dothistroma septosporum reveal adaptation to different hosts and lifestyles but also signatures of common ancestry.</title>
        <authorList>
            <person name="de Wit P.J.G.M."/>
            <person name="van der Burgt A."/>
            <person name="Oekmen B."/>
            <person name="Stergiopoulos I."/>
            <person name="Abd-Elsalam K.A."/>
            <person name="Aerts A.L."/>
            <person name="Bahkali A.H."/>
            <person name="Beenen H.G."/>
            <person name="Chettri P."/>
            <person name="Cox M.P."/>
            <person name="Datema E."/>
            <person name="de Vries R.P."/>
            <person name="Dhillon B."/>
            <person name="Ganley A.R."/>
            <person name="Griffiths S.A."/>
            <person name="Guo Y."/>
            <person name="Hamelin R.C."/>
            <person name="Henrissat B."/>
            <person name="Kabir M.S."/>
            <person name="Jashni M.K."/>
            <person name="Kema G."/>
            <person name="Klaubauf S."/>
            <person name="Lapidus A."/>
            <person name="Levasseur A."/>
            <person name="Lindquist E."/>
            <person name="Mehrabi R."/>
            <person name="Ohm R.A."/>
            <person name="Owen T.J."/>
            <person name="Salamov A."/>
            <person name="Schwelm A."/>
            <person name="Schijlen E."/>
            <person name="Sun H."/>
            <person name="van den Burg H.A."/>
            <person name="van Ham R.C.H.J."/>
            <person name="Zhang S."/>
            <person name="Goodwin S.B."/>
            <person name="Grigoriev I.V."/>
            <person name="Collemare J."/>
            <person name="Bradshaw R.E."/>
        </authorList>
    </citation>
    <scope>NUCLEOTIDE SEQUENCE [LARGE SCALE GENOMIC DNA]</scope>
    <source>
        <strain evidence="4">NZE10 / CBS 128990</strain>
    </source>
</reference>
<dbReference type="OMA" id="RDPQICA"/>
<reference evidence="3 4" key="2">
    <citation type="journal article" date="2012" name="PLoS Pathog.">
        <title>Diverse lifestyles and strategies of plant pathogenesis encoded in the genomes of eighteen Dothideomycetes fungi.</title>
        <authorList>
            <person name="Ohm R.A."/>
            <person name="Feau N."/>
            <person name="Henrissat B."/>
            <person name="Schoch C.L."/>
            <person name="Horwitz B.A."/>
            <person name="Barry K.W."/>
            <person name="Condon B.J."/>
            <person name="Copeland A.C."/>
            <person name="Dhillon B."/>
            <person name="Glaser F."/>
            <person name="Hesse C.N."/>
            <person name="Kosti I."/>
            <person name="LaButti K."/>
            <person name="Lindquist E.A."/>
            <person name="Lucas S."/>
            <person name="Salamov A.A."/>
            <person name="Bradshaw R.E."/>
            <person name="Ciuffetti L."/>
            <person name="Hamelin R.C."/>
            <person name="Kema G.H.J."/>
            <person name="Lawrence C."/>
            <person name="Scott J.A."/>
            <person name="Spatafora J.W."/>
            <person name="Turgeon B.G."/>
            <person name="de Wit P.J.G.M."/>
            <person name="Zhong S."/>
            <person name="Goodwin S.B."/>
            <person name="Grigoriev I.V."/>
        </authorList>
    </citation>
    <scope>NUCLEOTIDE SEQUENCE [LARGE SCALE GENOMIC DNA]</scope>
    <source>
        <strain evidence="4">NZE10 / CBS 128990</strain>
    </source>
</reference>
<dbReference type="Proteomes" id="UP000016933">
    <property type="component" value="Unassembled WGS sequence"/>
</dbReference>
<evidence type="ECO:0000313" key="4">
    <source>
        <dbReference type="Proteomes" id="UP000016933"/>
    </source>
</evidence>
<evidence type="ECO:0000256" key="1">
    <source>
        <dbReference type="ARBA" id="ARBA00004685"/>
    </source>
</evidence>
<sequence length="357" mass="39027">MWLITTILVLIAALTYGFPILLAEVFPWQYLWAQRKGRPTVKQYSYSGRTILITGANGAYGSRAAKVFATRDAEQIVLVDAKDCTALKSEIEANARAQGGPCPQILVWTIDMMTFKGCQELAAKAKELKSIDHVLLTMGILSFKRQESPEGWETSLQVNYLSNACLSLLLIPHLKPSPGNLNPPVLTFTTSFGIFPASPTMSLPKSGSYLKHLSNNKDGMAQKHQYGRSKGLLLYFARGLATRLSSATGLPKVTITSADPGTAWTGLTQPNKAELITRVITDFGARPPEFGAAALVNGVSADASMHGRILHDFDTVPYPPFMDRQSGVIAQERVWKETRAELETKVPGVKAVYDLLQ</sequence>
<dbReference type="PANTHER" id="PTHR43157:SF35">
    <property type="entry name" value="DEHYDROGENASE_REDUCTASE FAMILY PROTEIN, PUTATIVE-RELATED"/>
    <property type="match status" value="1"/>
</dbReference>
<dbReference type="EMBL" id="KB446544">
    <property type="protein sequence ID" value="EME40133.1"/>
    <property type="molecule type" value="Genomic_DNA"/>
</dbReference>
<dbReference type="AlphaFoldDB" id="N1PCD9"/>
<dbReference type="OrthoDB" id="542013at2759"/>
<dbReference type="SUPFAM" id="SSF51735">
    <property type="entry name" value="NAD(P)-binding Rossmann-fold domains"/>
    <property type="match status" value="1"/>
</dbReference>
<name>N1PCD9_DOTSN</name>
<dbReference type="Gene3D" id="3.40.50.720">
    <property type="entry name" value="NAD(P)-binding Rossmann-like Domain"/>
    <property type="match status" value="1"/>
</dbReference>
<dbReference type="STRING" id="675120.N1PCD9"/>
<organism evidence="3 4">
    <name type="scientific">Dothistroma septosporum (strain NZE10 / CBS 128990)</name>
    <name type="common">Red band needle blight fungus</name>
    <name type="synonym">Mycosphaerella pini</name>
    <dbReference type="NCBI Taxonomy" id="675120"/>
    <lineage>
        <taxon>Eukaryota</taxon>
        <taxon>Fungi</taxon>
        <taxon>Dikarya</taxon>
        <taxon>Ascomycota</taxon>
        <taxon>Pezizomycotina</taxon>
        <taxon>Dothideomycetes</taxon>
        <taxon>Dothideomycetidae</taxon>
        <taxon>Mycosphaerellales</taxon>
        <taxon>Mycosphaerellaceae</taxon>
        <taxon>Dothistroma</taxon>
    </lineage>
</organism>
<accession>N1PCD9</accession>
<dbReference type="eggNOG" id="KOG1208">
    <property type="taxonomic scope" value="Eukaryota"/>
</dbReference>
<comment type="pathway">
    <text evidence="1">Mycotoxin biosynthesis.</text>
</comment>
<evidence type="ECO:0000313" key="3">
    <source>
        <dbReference type="EMBL" id="EME40133.1"/>
    </source>
</evidence>
<dbReference type="HOGENOM" id="CLU_010194_44_4_1"/>
<keyword evidence="4" id="KW-1185">Reference proteome</keyword>
<dbReference type="PRINTS" id="PR00081">
    <property type="entry name" value="GDHRDH"/>
</dbReference>
<protein>
    <submittedName>
        <fullName evidence="3">Uncharacterized protein</fullName>
    </submittedName>
</protein>
<dbReference type="InterPro" id="IPR036291">
    <property type="entry name" value="NAD(P)-bd_dom_sf"/>
</dbReference>